<dbReference type="PANTHER" id="PTHR10900">
    <property type="entry name" value="PERIOSTIN-RELATED"/>
    <property type="match status" value="1"/>
</dbReference>
<dbReference type="Pfam" id="PF02469">
    <property type="entry name" value="Fasciclin"/>
    <property type="match status" value="1"/>
</dbReference>
<evidence type="ECO:0000313" key="4">
    <source>
        <dbReference type="Proteomes" id="UP000032726"/>
    </source>
</evidence>
<dbReference type="InterPro" id="IPR000782">
    <property type="entry name" value="FAS1_domain"/>
</dbReference>
<dbReference type="OrthoDB" id="9800666at2"/>
<accession>A0A0D5YXB3</accession>
<dbReference type="Proteomes" id="UP000032726">
    <property type="component" value="Chromosome"/>
</dbReference>
<name>A0A0D5YXB3_9FLAO</name>
<dbReference type="SMART" id="SM00554">
    <property type="entry name" value="FAS1"/>
    <property type="match status" value="1"/>
</dbReference>
<organism evidence="3 4">
    <name type="scientific">Flagellimonas lutaonensis</name>
    <dbReference type="NCBI Taxonomy" id="516051"/>
    <lineage>
        <taxon>Bacteria</taxon>
        <taxon>Pseudomonadati</taxon>
        <taxon>Bacteroidota</taxon>
        <taxon>Flavobacteriia</taxon>
        <taxon>Flavobacteriales</taxon>
        <taxon>Flavobacteriaceae</taxon>
        <taxon>Flagellimonas</taxon>
    </lineage>
</organism>
<evidence type="ECO:0000256" key="1">
    <source>
        <dbReference type="SAM" id="SignalP"/>
    </source>
</evidence>
<dbReference type="HOGENOM" id="CLU_031281_4_1_10"/>
<evidence type="ECO:0000313" key="3">
    <source>
        <dbReference type="EMBL" id="AKA36531.1"/>
    </source>
</evidence>
<keyword evidence="1" id="KW-0732">Signal</keyword>
<dbReference type="InterPro" id="IPR050904">
    <property type="entry name" value="Adhesion/Biosynth-related"/>
</dbReference>
<evidence type="ECO:0000259" key="2">
    <source>
        <dbReference type="PROSITE" id="PS50213"/>
    </source>
</evidence>
<dbReference type="InterPro" id="IPR036378">
    <property type="entry name" value="FAS1_dom_sf"/>
</dbReference>
<dbReference type="FunFam" id="2.30.180.10:FF:000032">
    <property type="entry name" value="Fasciclin domain-containing protein, putative"/>
    <property type="match status" value="1"/>
</dbReference>
<protein>
    <submittedName>
        <fullName evidence="3">Fasciclin family protein</fullName>
    </submittedName>
</protein>
<feature type="signal peptide" evidence="1">
    <location>
        <begin position="1"/>
        <end position="22"/>
    </location>
</feature>
<dbReference type="EMBL" id="CP011071">
    <property type="protein sequence ID" value="AKA36531.1"/>
    <property type="molecule type" value="Genomic_DNA"/>
</dbReference>
<feature type="domain" description="FAS1" evidence="2">
    <location>
        <begin position="39"/>
        <end position="183"/>
    </location>
</feature>
<feature type="chain" id="PRO_5002300428" evidence="1">
    <location>
        <begin position="23"/>
        <end position="188"/>
    </location>
</feature>
<reference evidence="3 4" key="1">
    <citation type="submission" date="2015-03" db="EMBL/GenBank/DDBJ databases">
        <title>Complete genome sequence of Muricauda lutaonensis CC-HSB-11T, isolated from a coastal hot spring.</title>
        <authorList>
            <person name="Kim K.M."/>
        </authorList>
    </citation>
    <scope>NUCLEOTIDE SEQUENCE [LARGE SCALE GENOMIC DNA]</scope>
    <source>
        <strain evidence="3 4">CC-HSB-11</strain>
    </source>
</reference>
<dbReference type="SUPFAM" id="SSF82153">
    <property type="entry name" value="FAS1 domain"/>
    <property type="match status" value="1"/>
</dbReference>
<sequence>MRSPHLTVFLTVFCLLTLCVTAQKPVLSAIPAHVYPTSEKTLLESASSSKEHRILTAALKAADLDCVLDGQGPFTIFAPSDKAFSKLSEEKIDELLRPENKKALKALLTYHIVAGEISASKILLALCRGEGRATFTTVQGKKLFATIKGSDIVLIDAFGNRATITKADSKQQNGIIHVIDNVVVPTKI</sequence>
<dbReference type="KEGG" id="mlt:VC82_2987"/>
<dbReference type="PROSITE" id="PS50213">
    <property type="entry name" value="FAS1"/>
    <property type="match status" value="1"/>
</dbReference>
<gene>
    <name evidence="3" type="ORF">VC82_2987</name>
</gene>
<dbReference type="AlphaFoldDB" id="A0A0D5YXB3"/>
<keyword evidence="4" id="KW-1185">Reference proteome</keyword>
<proteinExistence type="predicted"/>
<dbReference type="PANTHER" id="PTHR10900:SF77">
    <property type="entry name" value="FI19380P1"/>
    <property type="match status" value="1"/>
</dbReference>
<dbReference type="Gene3D" id="2.30.180.10">
    <property type="entry name" value="FAS1 domain"/>
    <property type="match status" value="1"/>
</dbReference>
<dbReference type="RefSeq" id="WP_052699072.1">
    <property type="nucleotide sequence ID" value="NZ_CP011071.1"/>
</dbReference>